<gene>
    <name evidence="2" type="ORF">LTR09_007397</name>
</gene>
<dbReference type="Proteomes" id="UP001271007">
    <property type="component" value="Unassembled WGS sequence"/>
</dbReference>
<dbReference type="SUPFAM" id="SSF109604">
    <property type="entry name" value="HD-domain/PDEase-like"/>
    <property type="match status" value="1"/>
</dbReference>
<proteinExistence type="predicted"/>
<accession>A0AAJ0DCD6</accession>
<organism evidence="2 3">
    <name type="scientific">Extremus antarcticus</name>
    <dbReference type="NCBI Taxonomy" id="702011"/>
    <lineage>
        <taxon>Eukaryota</taxon>
        <taxon>Fungi</taxon>
        <taxon>Dikarya</taxon>
        <taxon>Ascomycota</taxon>
        <taxon>Pezizomycotina</taxon>
        <taxon>Dothideomycetes</taxon>
        <taxon>Dothideomycetidae</taxon>
        <taxon>Mycosphaerellales</taxon>
        <taxon>Extremaceae</taxon>
        <taxon>Extremus</taxon>
    </lineage>
</organism>
<dbReference type="Pfam" id="PF01966">
    <property type="entry name" value="HD"/>
    <property type="match status" value="1"/>
</dbReference>
<dbReference type="PANTHER" id="PTHR35569">
    <property type="entry name" value="CYANAMIDE HYDRATASE DDI2-RELATED"/>
    <property type="match status" value="1"/>
</dbReference>
<reference evidence="2" key="1">
    <citation type="submission" date="2023-04" db="EMBL/GenBank/DDBJ databases">
        <title>Black Yeasts Isolated from many extreme environments.</title>
        <authorList>
            <person name="Coleine C."/>
            <person name="Stajich J.E."/>
            <person name="Selbmann L."/>
        </authorList>
    </citation>
    <scope>NUCLEOTIDE SEQUENCE</scope>
    <source>
        <strain evidence="2">CCFEE 5312</strain>
    </source>
</reference>
<keyword evidence="3" id="KW-1185">Reference proteome</keyword>
<feature type="domain" description="HD" evidence="1">
    <location>
        <begin position="42"/>
        <end position="136"/>
    </location>
</feature>
<protein>
    <recommendedName>
        <fullName evidence="1">HD domain-containing protein</fullName>
    </recommendedName>
</protein>
<sequence length="256" mass="27975">MFASTSLNLPNELPISGIKFPTNPLMSSALAYTQKHTSPTTVSHCLRSAAFALIGLKKNPAFATADQDLVVLTCLLHDLGWATTPSLVSKDKRFEVDGADLARSWLRENLPKDSTWGHRDEQLLWDAIALHTTPSIAFHKEAEVGAVCLGISADFFGYKLPGGLISAEEHQEIVATFPRMGFHDEVVNILCGFCREKPETTYDNFVAVVGSVFGLDGKGGDAGGFEKRAKEHNGVVMTVLKANEEEEKAWIRGDDR</sequence>
<dbReference type="InterPro" id="IPR006674">
    <property type="entry name" value="HD_domain"/>
</dbReference>
<dbReference type="Gene3D" id="1.10.3210.10">
    <property type="entry name" value="Hypothetical protein af1432"/>
    <property type="match status" value="1"/>
</dbReference>
<dbReference type="EMBL" id="JAWDJX010000026">
    <property type="protein sequence ID" value="KAK3051374.1"/>
    <property type="molecule type" value="Genomic_DNA"/>
</dbReference>
<dbReference type="CDD" id="cd00077">
    <property type="entry name" value="HDc"/>
    <property type="match status" value="1"/>
</dbReference>
<name>A0AAJ0DCD6_9PEZI</name>
<dbReference type="PANTHER" id="PTHR35569:SF1">
    <property type="entry name" value="CYANAMIDE HYDRATASE DDI2-RELATED"/>
    <property type="match status" value="1"/>
</dbReference>
<evidence type="ECO:0000313" key="2">
    <source>
        <dbReference type="EMBL" id="KAK3051374.1"/>
    </source>
</evidence>
<evidence type="ECO:0000259" key="1">
    <source>
        <dbReference type="Pfam" id="PF01966"/>
    </source>
</evidence>
<evidence type="ECO:0000313" key="3">
    <source>
        <dbReference type="Proteomes" id="UP001271007"/>
    </source>
</evidence>
<comment type="caution">
    <text evidence="2">The sequence shown here is derived from an EMBL/GenBank/DDBJ whole genome shotgun (WGS) entry which is preliminary data.</text>
</comment>
<dbReference type="InterPro" id="IPR003607">
    <property type="entry name" value="HD/PDEase_dom"/>
</dbReference>
<dbReference type="AlphaFoldDB" id="A0AAJ0DCD6"/>